<dbReference type="SMART" id="SM00829">
    <property type="entry name" value="PKS_ER"/>
    <property type="match status" value="1"/>
</dbReference>
<evidence type="ECO:0000256" key="1">
    <source>
        <dbReference type="ARBA" id="ARBA00023002"/>
    </source>
</evidence>
<dbReference type="CDD" id="cd05289">
    <property type="entry name" value="MDR_like_2"/>
    <property type="match status" value="1"/>
</dbReference>
<dbReference type="EMBL" id="JAFBEC010000006">
    <property type="protein sequence ID" value="MBM7633224.1"/>
    <property type="molecule type" value="Genomic_DNA"/>
</dbReference>
<dbReference type="InterPro" id="IPR020843">
    <property type="entry name" value="ER"/>
</dbReference>
<organism evidence="3 4">
    <name type="scientific">Geomicrobium sediminis</name>
    <dbReference type="NCBI Taxonomy" id="1347788"/>
    <lineage>
        <taxon>Bacteria</taxon>
        <taxon>Bacillati</taxon>
        <taxon>Bacillota</taxon>
        <taxon>Bacilli</taxon>
        <taxon>Bacillales</taxon>
        <taxon>Geomicrobium</taxon>
    </lineage>
</organism>
<keyword evidence="1" id="KW-0560">Oxidoreductase</keyword>
<gene>
    <name evidence="3" type="ORF">JOD17_002318</name>
</gene>
<dbReference type="InterPro" id="IPR050700">
    <property type="entry name" value="YIM1/Zinc_Alcohol_DH_Fams"/>
</dbReference>
<dbReference type="Gene3D" id="3.90.180.10">
    <property type="entry name" value="Medium-chain alcohol dehydrogenases, catalytic domain"/>
    <property type="match status" value="1"/>
</dbReference>
<dbReference type="Gene3D" id="3.40.50.720">
    <property type="entry name" value="NAD(P)-binding Rossmann-like Domain"/>
    <property type="match status" value="1"/>
</dbReference>
<dbReference type="PROSITE" id="PS01162">
    <property type="entry name" value="QOR_ZETA_CRYSTAL"/>
    <property type="match status" value="1"/>
</dbReference>
<keyword evidence="4" id="KW-1185">Reference proteome</keyword>
<dbReference type="Pfam" id="PF08240">
    <property type="entry name" value="ADH_N"/>
    <property type="match status" value="1"/>
</dbReference>
<protein>
    <submittedName>
        <fullName evidence="3">NADPH:quinone reductase-like Zn-dependent oxidoreductase</fullName>
    </submittedName>
</protein>
<evidence type="ECO:0000259" key="2">
    <source>
        <dbReference type="SMART" id="SM00829"/>
    </source>
</evidence>
<proteinExistence type="predicted"/>
<dbReference type="PANTHER" id="PTHR11695:SF294">
    <property type="entry name" value="RETICULON-4-INTERACTING PROTEIN 1, MITOCHONDRIAL"/>
    <property type="match status" value="1"/>
</dbReference>
<accession>A0ABS2PD28</accession>
<dbReference type="RefSeq" id="WP_204697815.1">
    <property type="nucleotide sequence ID" value="NZ_JAFBEC010000006.1"/>
</dbReference>
<reference evidence="3 4" key="1">
    <citation type="submission" date="2021-01" db="EMBL/GenBank/DDBJ databases">
        <title>Genomic Encyclopedia of Type Strains, Phase IV (KMG-IV): sequencing the most valuable type-strain genomes for metagenomic binning, comparative biology and taxonomic classification.</title>
        <authorList>
            <person name="Goeker M."/>
        </authorList>
    </citation>
    <scope>NUCLEOTIDE SEQUENCE [LARGE SCALE GENOMIC DNA]</scope>
    <source>
        <strain evidence="3 4">DSM 25540</strain>
    </source>
</reference>
<dbReference type="InterPro" id="IPR013154">
    <property type="entry name" value="ADH-like_N"/>
</dbReference>
<feature type="domain" description="Enoyl reductase (ER)" evidence="2">
    <location>
        <begin position="10"/>
        <end position="311"/>
    </location>
</feature>
<dbReference type="SUPFAM" id="SSF51735">
    <property type="entry name" value="NAD(P)-binding Rossmann-fold domains"/>
    <property type="match status" value="1"/>
</dbReference>
<dbReference type="Proteomes" id="UP000741863">
    <property type="component" value="Unassembled WGS sequence"/>
</dbReference>
<evidence type="ECO:0000313" key="3">
    <source>
        <dbReference type="EMBL" id="MBM7633224.1"/>
    </source>
</evidence>
<comment type="caution">
    <text evidence="3">The sequence shown here is derived from an EMBL/GenBank/DDBJ whole genome shotgun (WGS) entry which is preliminary data.</text>
</comment>
<dbReference type="Pfam" id="PF13602">
    <property type="entry name" value="ADH_zinc_N_2"/>
    <property type="match status" value="1"/>
</dbReference>
<dbReference type="InterPro" id="IPR036291">
    <property type="entry name" value="NAD(P)-bd_dom_sf"/>
</dbReference>
<dbReference type="InterPro" id="IPR011032">
    <property type="entry name" value="GroES-like_sf"/>
</dbReference>
<name>A0ABS2PD28_9BACL</name>
<sequence>MKGIGINHYGDERELTVVNLPDVTLGANDVRISLRASGVNPIDWKLREGYLKDALNFQPPLILGWDGAGVVTEVGASVDTFAEGDAVYFRPELTEYGTYAEEIVVDSSLVQPKPEELSFEQAASLPLVGLTSIEGLIDVANVQAGQRVLILGGSGGVGTAAIQMAKALGAYVTTTSSFKNREFASARGADEVVAYDEDEVIQGEFDVLFDAVGGAPYHKAITHVKNGGIAVSIAGGGSQNDEVKKIETEKLIQVHNIFMNPTANKMKRLHEFVIKKDVYPVLSHTYPMTVEGAKKAHVDSASERTKGKIVLVRDVDTKEF</sequence>
<evidence type="ECO:0000313" key="4">
    <source>
        <dbReference type="Proteomes" id="UP000741863"/>
    </source>
</evidence>
<dbReference type="InterPro" id="IPR002364">
    <property type="entry name" value="Quin_OxRdtase/zeta-crystal_CS"/>
</dbReference>
<dbReference type="SUPFAM" id="SSF50129">
    <property type="entry name" value="GroES-like"/>
    <property type="match status" value="1"/>
</dbReference>
<dbReference type="PANTHER" id="PTHR11695">
    <property type="entry name" value="ALCOHOL DEHYDROGENASE RELATED"/>
    <property type="match status" value="1"/>
</dbReference>